<name>A0A7R8WP56_9CRUS</name>
<organism evidence="1">
    <name type="scientific">Cyprideis torosa</name>
    <dbReference type="NCBI Taxonomy" id="163714"/>
    <lineage>
        <taxon>Eukaryota</taxon>
        <taxon>Metazoa</taxon>
        <taxon>Ecdysozoa</taxon>
        <taxon>Arthropoda</taxon>
        <taxon>Crustacea</taxon>
        <taxon>Oligostraca</taxon>
        <taxon>Ostracoda</taxon>
        <taxon>Podocopa</taxon>
        <taxon>Podocopida</taxon>
        <taxon>Cytherocopina</taxon>
        <taxon>Cytheroidea</taxon>
        <taxon>Cytherideidae</taxon>
        <taxon>Cyprideis</taxon>
    </lineage>
</organism>
<reference evidence="1" key="1">
    <citation type="submission" date="2020-11" db="EMBL/GenBank/DDBJ databases">
        <authorList>
            <person name="Tran Van P."/>
        </authorList>
    </citation>
    <scope>NUCLEOTIDE SEQUENCE</scope>
</reference>
<dbReference type="AlphaFoldDB" id="A0A7R8WP56"/>
<protein>
    <submittedName>
        <fullName evidence="1">Uncharacterized protein</fullName>
    </submittedName>
</protein>
<sequence>MASGIQKEPSALEIQSLDEVFHLTKSEDFEVPNDPNDLSGSGENVPLLDVIPGSMDNDNQTCDVPDQIERDTIQHGGSVRHRRNGNVNQATRAPTFRRECRREVDEMASTTGAVHWGY</sequence>
<gene>
    <name evidence="1" type="ORF">CTOB1V02_LOCUS12034</name>
</gene>
<proteinExistence type="predicted"/>
<accession>A0A7R8WP56</accession>
<evidence type="ECO:0000313" key="1">
    <source>
        <dbReference type="EMBL" id="CAD7234217.1"/>
    </source>
</evidence>
<dbReference type="EMBL" id="OB668072">
    <property type="protein sequence ID" value="CAD7234217.1"/>
    <property type="molecule type" value="Genomic_DNA"/>
</dbReference>